<organism evidence="12 13">
    <name type="scientific">Peromyscus maniculatus bairdii</name>
    <name type="common">Prairie deer mouse</name>
    <dbReference type="NCBI Taxonomy" id="230844"/>
    <lineage>
        <taxon>Eukaryota</taxon>
        <taxon>Metazoa</taxon>
        <taxon>Chordata</taxon>
        <taxon>Craniata</taxon>
        <taxon>Vertebrata</taxon>
        <taxon>Euteleostomi</taxon>
        <taxon>Mammalia</taxon>
        <taxon>Eutheria</taxon>
        <taxon>Euarchontoglires</taxon>
        <taxon>Glires</taxon>
        <taxon>Rodentia</taxon>
        <taxon>Myomorpha</taxon>
        <taxon>Muroidea</taxon>
        <taxon>Cricetidae</taxon>
        <taxon>Neotominae</taxon>
        <taxon>Peromyscus</taxon>
    </lineage>
</organism>
<evidence type="ECO:0000256" key="10">
    <source>
        <dbReference type="SAM" id="SignalP"/>
    </source>
</evidence>
<evidence type="ECO:0000259" key="11">
    <source>
        <dbReference type="PROSITE" id="PS50835"/>
    </source>
</evidence>
<evidence type="ECO:0000256" key="3">
    <source>
        <dbReference type="ARBA" id="ARBA00022729"/>
    </source>
</evidence>
<keyword evidence="5 9" id="KW-1133">Transmembrane helix</keyword>
<evidence type="ECO:0000256" key="7">
    <source>
        <dbReference type="ARBA" id="ARBA00023170"/>
    </source>
</evidence>
<sequence length="273" mass="30106">MAWRCSQLLPAPVLLLLLLASVCCPGVWGSTVVSEELHAVVGQDLSVRCQYKPEAGPYVPKSWCRQTSPNKCNRVVTTSEPRKAVKESQHTIWDDPEAGFFSIAITRLTEKDAAFYWCGSFNASRNVISVLRNISLVVSQALTLETTTWLPTSTVTAIFASFLVLTTSPEETTGFFINGSEHRNHSSPSSPGWVSPRLPVFAQYGLLLFKGLMLLVCCVVLCRRRCQGREAMAETVMMDAKEYPSLPEASESLGTFSHMSGCEKNDYSPNPTQ</sequence>
<evidence type="ECO:0000256" key="2">
    <source>
        <dbReference type="ARBA" id="ARBA00022692"/>
    </source>
</evidence>
<dbReference type="InterPro" id="IPR036179">
    <property type="entry name" value="Ig-like_dom_sf"/>
</dbReference>
<dbReference type="PROSITE" id="PS50835">
    <property type="entry name" value="IG_LIKE"/>
    <property type="match status" value="1"/>
</dbReference>
<dbReference type="AlphaFoldDB" id="A0A8C8VXY3"/>
<dbReference type="Proteomes" id="UP000694547">
    <property type="component" value="Chromosome 21"/>
</dbReference>
<dbReference type="SUPFAM" id="SSF48726">
    <property type="entry name" value="Immunoglobulin"/>
    <property type="match status" value="1"/>
</dbReference>
<dbReference type="InterPro" id="IPR013106">
    <property type="entry name" value="Ig_V-set"/>
</dbReference>
<feature type="signal peptide" evidence="10">
    <location>
        <begin position="1"/>
        <end position="29"/>
    </location>
</feature>
<dbReference type="GO" id="GO:0002376">
    <property type="term" value="P:immune system process"/>
    <property type="evidence" value="ECO:0007669"/>
    <property type="project" value="UniProtKB-KW"/>
</dbReference>
<dbReference type="InterPro" id="IPR052314">
    <property type="entry name" value="Immune_rcpt_domain"/>
</dbReference>
<dbReference type="InterPro" id="IPR007110">
    <property type="entry name" value="Ig-like_dom"/>
</dbReference>
<keyword evidence="9" id="KW-0472">Membrane</keyword>
<dbReference type="GO" id="GO:0005886">
    <property type="term" value="C:plasma membrane"/>
    <property type="evidence" value="ECO:0007669"/>
    <property type="project" value="UniProtKB-SubCell"/>
</dbReference>
<evidence type="ECO:0000256" key="1">
    <source>
        <dbReference type="ARBA" id="ARBA00004251"/>
    </source>
</evidence>
<reference evidence="12" key="3">
    <citation type="submission" date="2025-09" db="UniProtKB">
        <authorList>
            <consortium name="Ensembl"/>
        </authorList>
    </citation>
    <scope>IDENTIFICATION</scope>
</reference>
<dbReference type="Gene3D" id="2.60.40.10">
    <property type="entry name" value="Immunoglobulins"/>
    <property type="match status" value="1"/>
</dbReference>
<keyword evidence="6" id="KW-1015">Disulfide bond</keyword>
<dbReference type="GO" id="GO:0009986">
    <property type="term" value="C:cell surface"/>
    <property type="evidence" value="ECO:0007669"/>
    <property type="project" value="TreeGrafter"/>
</dbReference>
<accession>A0A8C8VXY3</accession>
<proteinExistence type="predicted"/>
<dbReference type="Ensembl" id="ENSPEMT00000023832.2">
    <property type="protein sequence ID" value="ENSPEMP00000019491.2"/>
    <property type="gene ID" value="ENSPEMG00000017763.2"/>
</dbReference>
<reference evidence="12 13" key="1">
    <citation type="submission" date="2018-10" db="EMBL/GenBank/DDBJ databases">
        <title>Improved assembly of the deer mouse Peromyscus maniculatus genome.</title>
        <authorList>
            <person name="Lassance J.-M."/>
            <person name="Hoekstra H.E."/>
        </authorList>
    </citation>
    <scope>NUCLEOTIDE SEQUENCE [LARGE SCALE GENOMIC DNA]</scope>
</reference>
<keyword evidence="2 9" id="KW-0812">Transmembrane</keyword>
<feature type="domain" description="Ig-like" evidence="11">
    <location>
        <begin position="25"/>
        <end position="135"/>
    </location>
</feature>
<dbReference type="FunFam" id="2.60.40.10:FF:000370">
    <property type="entry name" value="CMRF35-like molecule 1"/>
    <property type="match status" value="1"/>
</dbReference>
<evidence type="ECO:0000256" key="4">
    <source>
        <dbReference type="ARBA" id="ARBA00022859"/>
    </source>
</evidence>
<comment type="subcellular location">
    <subcellularLocation>
        <location evidence="1">Cell membrane</location>
        <topology evidence="1">Single-pass type I membrane protein</topology>
    </subcellularLocation>
</comment>
<reference evidence="12" key="2">
    <citation type="submission" date="2025-08" db="UniProtKB">
        <authorList>
            <consortium name="Ensembl"/>
        </authorList>
    </citation>
    <scope>IDENTIFICATION</scope>
</reference>
<evidence type="ECO:0000256" key="8">
    <source>
        <dbReference type="ARBA" id="ARBA00023319"/>
    </source>
</evidence>
<dbReference type="GO" id="GO:0038023">
    <property type="term" value="F:signaling receptor activity"/>
    <property type="evidence" value="ECO:0007669"/>
    <property type="project" value="TreeGrafter"/>
</dbReference>
<keyword evidence="13" id="KW-1185">Reference proteome</keyword>
<dbReference type="SMART" id="SM00409">
    <property type="entry name" value="IG"/>
    <property type="match status" value="1"/>
</dbReference>
<dbReference type="GeneTree" id="ENSGT00940000153835"/>
<evidence type="ECO:0000256" key="5">
    <source>
        <dbReference type="ARBA" id="ARBA00022989"/>
    </source>
</evidence>
<keyword evidence="8" id="KW-0393">Immunoglobulin domain</keyword>
<dbReference type="PANTHER" id="PTHR16423:SF9">
    <property type="entry name" value="TREM-LIKE TRANSCRIPT 4 PROTEIN"/>
    <property type="match status" value="1"/>
</dbReference>
<name>A0A8C8VXY3_PERMB</name>
<evidence type="ECO:0000313" key="12">
    <source>
        <dbReference type="Ensembl" id="ENSPEMP00000019491.2"/>
    </source>
</evidence>
<dbReference type="InterPro" id="IPR013783">
    <property type="entry name" value="Ig-like_fold"/>
</dbReference>
<protein>
    <submittedName>
        <fullName evidence="12">Triggering receptor expressed on myeloid cells-like 4</fullName>
    </submittedName>
</protein>
<dbReference type="GO" id="GO:0034157">
    <property type="term" value="P:positive regulation of toll-like receptor 7 signaling pathway"/>
    <property type="evidence" value="ECO:0007669"/>
    <property type="project" value="TreeGrafter"/>
</dbReference>
<dbReference type="Pfam" id="PF07686">
    <property type="entry name" value="V-set"/>
    <property type="match status" value="1"/>
</dbReference>
<keyword evidence="7" id="KW-0675">Receptor</keyword>
<dbReference type="InterPro" id="IPR003599">
    <property type="entry name" value="Ig_sub"/>
</dbReference>
<feature type="transmembrane region" description="Helical" evidence="9">
    <location>
        <begin position="201"/>
        <end position="222"/>
    </location>
</feature>
<keyword evidence="4" id="KW-0391">Immunity</keyword>
<feature type="chain" id="PRO_5034589693" evidence="10">
    <location>
        <begin position="30"/>
        <end position="273"/>
    </location>
</feature>
<keyword evidence="3 10" id="KW-0732">Signal</keyword>
<dbReference type="PANTHER" id="PTHR16423">
    <property type="entry name" value="TREM-LIKE TRANSCRIPT PROTEIN"/>
    <property type="match status" value="1"/>
</dbReference>
<evidence type="ECO:0000313" key="13">
    <source>
        <dbReference type="Proteomes" id="UP000694547"/>
    </source>
</evidence>
<evidence type="ECO:0000256" key="6">
    <source>
        <dbReference type="ARBA" id="ARBA00023157"/>
    </source>
</evidence>
<evidence type="ECO:0000256" key="9">
    <source>
        <dbReference type="SAM" id="Phobius"/>
    </source>
</evidence>